<accession>A0A087TPC8</accession>
<dbReference type="SUPFAM" id="SSF51197">
    <property type="entry name" value="Clavaminate synthase-like"/>
    <property type="match status" value="1"/>
</dbReference>
<dbReference type="OrthoDB" id="545910at2759"/>
<feature type="non-terminal residue" evidence="4">
    <location>
        <position position="609"/>
    </location>
</feature>
<feature type="compositionally biased region" description="Basic and acidic residues" evidence="2">
    <location>
        <begin position="23"/>
        <end position="32"/>
    </location>
</feature>
<dbReference type="Proteomes" id="UP000054359">
    <property type="component" value="Unassembled WGS sequence"/>
</dbReference>
<dbReference type="GO" id="GO:0051213">
    <property type="term" value="F:dioxygenase activity"/>
    <property type="evidence" value="ECO:0007669"/>
    <property type="project" value="UniProtKB-KW"/>
</dbReference>
<protein>
    <submittedName>
        <fullName evidence="4">Alpha-ketoglutarate-dependent dioxygenase alkB-like protein</fullName>
    </submittedName>
</protein>
<dbReference type="PANTHER" id="PTHR31212">
    <property type="entry name" value="ALPHA-KETOGLUTARATE-DEPENDENT DIOXYGENASE ALKB HOMOLOG 3"/>
    <property type="match status" value="1"/>
</dbReference>
<dbReference type="PROSITE" id="PS51471">
    <property type="entry name" value="FE2OG_OXY"/>
    <property type="match status" value="1"/>
</dbReference>
<dbReference type="GO" id="GO:0005739">
    <property type="term" value="C:mitochondrion"/>
    <property type="evidence" value="ECO:0007669"/>
    <property type="project" value="TreeGrafter"/>
</dbReference>
<dbReference type="Gene3D" id="2.60.120.590">
    <property type="entry name" value="Alpha-ketoglutarate-dependent dioxygenase AlkB-like"/>
    <property type="match status" value="1"/>
</dbReference>
<dbReference type="GO" id="GO:0005654">
    <property type="term" value="C:nucleoplasm"/>
    <property type="evidence" value="ECO:0007669"/>
    <property type="project" value="TreeGrafter"/>
</dbReference>
<keyword evidence="5" id="KW-1185">Reference proteome</keyword>
<name>A0A087TPC8_STEMI</name>
<dbReference type="InterPro" id="IPR032854">
    <property type="entry name" value="ALKBH3"/>
</dbReference>
<feature type="region of interest" description="Disordered" evidence="2">
    <location>
        <begin position="575"/>
        <end position="609"/>
    </location>
</feature>
<keyword evidence="4" id="KW-0223">Dioxygenase</keyword>
<dbReference type="Pfam" id="PF13532">
    <property type="entry name" value="2OG-FeII_Oxy_2"/>
    <property type="match status" value="1"/>
</dbReference>
<dbReference type="EMBL" id="KK116155">
    <property type="protein sequence ID" value="KFM66967.1"/>
    <property type="molecule type" value="Genomic_DNA"/>
</dbReference>
<reference evidence="4 5" key="1">
    <citation type="submission" date="2013-11" db="EMBL/GenBank/DDBJ databases">
        <title>Genome sequencing of Stegodyphus mimosarum.</title>
        <authorList>
            <person name="Bechsgaard J."/>
        </authorList>
    </citation>
    <scope>NUCLEOTIDE SEQUENCE [LARGE SCALE GENOMIC DNA]</scope>
</reference>
<feature type="domain" description="Fe2OG dioxygenase" evidence="3">
    <location>
        <begin position="191"/>
        <end position="296"/>
    </location>
</feature>
<evidence type="ECO:0000256" key="1">
    <source>
        <dbReference type="ARBA" id="ARBA00001954"/>
    </source>
</evidence>
<feature type="region of interest" description="Disordered" evidence="2">
    <location>
        <begin position="1"/>
        <end position="62"/>
    </location>
</feature>
<feature type="compositionally biased region" description="Polar residues" evidence="2">
    <location>
        <begin position="579"/>
        <end position="601"/>
    </location>
</feature>
<evidence type="ECO:0000256" key="2">
    <source>
        <dbReference type="SAM" id="MobiDB-lite"/>
    </source>
</evidence>
<gene>
    <name evidence="4" type="ORF">X975_17220</name>
</gene>
<dbReference type="GO" id="GO:0006307">
    <property type="term" value="P:DNA alkylation repair"/>
    <property type="evidence" value="ECO:0007669"/>
    <property type="project" value="InterPro"/>
</dbReference>
<dbReference type="AlphaFoldDB" id="A0A087TPC8"/>
<evidence type="ECO:0000259" key="3">
    <source>
        <dbReference type="PROSITE" id="PS51471"/>
    </source>
</evidence>
<keyword evidence="4" id="KW-0560">Oxidoreductase</keyword>
<dbReference type="InterPro" id="IPR037151">
    <property type="entry name" value="AlkB-like_sf"/>
</dbReference>
<dbReference type="InterPro" id="IPR005123">
    <property type="entry name" value="Oxoglu/Fe-dep_dioxygenase_dom"/>
</dbReference>
<dbReference type="STRING" id="407821.A0A087TPC8"/>
<dbReference type="PANTHER" id="PTHR31212:SF4">
    <property type="entry name" value="ALPHA-KETOGLUTARATE-DEPENDENT DIOXYGENASE ALKB HOMOLOG 3"/>
    <property type="match status" value="1"/>
</dbReference>
<proteinExistence type="predicted"/>
<dbReference type="InterPro" id="IPR027450">
    <property type="entry name" value="AlkB-like"/>
</dbReference>
<evidence type="ECO:0000313" key="5">
    <source>
        <dbReference type="Proteomes" id="UP000054359"/>
    </source>
</evidence>
<organism evidence="4 5">
    <name type="scientific">Stegodyphus mimosarum</name>
    <name type="common">African social velvet spider</name>
    <dbReference type="NCBI Taxonomy" id="407821"/>
    <lineage>
        <taxon>Eukaryota</taxon>
        <taxon>Metazoa</taxon>
        <taxon>Ecdysozoa</taxon>
        <taxon>Arthropoda</taxon>
        <taxon>Chelicerata</taxon>
        <taxon>Arachnida</taxon>
        <taxon>Araneae</taxon>
        <taxon>Araneomorphae</taxon>
        <taxon>Entelegynae</taxon>
        <taxon>Eresoidea</taxon>
        <taxon>Eresidae</taxon>
        <taxon>Stegodyphus</taxon>
    </lineage>
</organism>
<comment type="cofactor">
    <cofactor evidence="1">
        <name>Fe(2+)</name>
        <dbReference type="ChEBI" id="CHEBI:29033"/>
    </cofactor>
</comment>
<sequence>MSEDKRKNVRLQGRFSGGSEFLSDEKGKDKQKKEKKGRLSHPGDDEKSKVKQCANGSGARDKEISVQYQEKSNYHFPALESKKKTEEVRPGICVLSETENGISRIIYEPDFLSQEIADEYFEILFHATTWSDKKIVIKGEEITQPRLVAWYGPFPYAYSGAILEPAEMPPKVNEIRQMIERFLKANGRDVQFNSVLLNLYRNEKDSVAWHSDDELTMGVDPTIASVSLGAVRKFEMRSKKHLVTKQSLGDADYFVNLEHGSLLIMDGSVQLDWQHRVPKHFHSKEPRINLTFRTVFSIDESTPQQLKMPGRSKNINLQTLEKKSSMNKKQTCIQETCIDTEDTEVKKRNFINNNSIETSRKVEDLINDRSNLFEKWDSEKNSNCHEFSRVENVDQGLQMNFSHDNFLKQDNFNERKKDNILVQSDSFSERKVDEENENYDTGGIALSSGVSEMLDNGIRDNKQDFVATNTNIEERKKSDLNANAPDFIPSMWPMISFDGKSLMELVELSSSSSDIKLLTAILNKSYEKFDTNLFSNRDKEEIDFLKSISNPSQPEENQHLILKRLCHLIRRAHDRPNNMYPNVQNRYRSNSGYQSGQNTKYYNRPPRHR</sequence>
<evidence type="ECO:0000313" key="4">
    <source>
        <dbReference type="EMBL" id="KFM66967.1"/>
    </source>
</evidence>